<dbReference type="Proteomes" id="UP000267096">
    <property type="component" value="Unassembled WGS sequence"/>
</dbReference>
<evidence type="ECO:0000313" key="3">
    <source>
        <dbReference type="Proteomes" id="UP000267096"/>
    </source>
</evidence>
<dbReference type="WBParaSite" id="ASIM_0000947301-mRNA-1">
    <property type="protein sequence ID" value="ASIM_0000947301-mRNA-1"/>
    <property type="gene ID" value="ASIM_0000947301"/>
</dbReference>
<reference evidence="2 3" key="2">
    <citation type="submission" date="2018-11" db="EMBL/GenBank/DDBJ databases">
        <authorList>
            <consortium name="Pathogen Informatics"/>
        </authorList>
    </citation>
    <scope>NUCLEOTIDE SEQUENCE [LARGE SCALE GENOMIC DNA]</scope>
</reference>
<organism evidence="4">
    <name type="scientific">Anisakis simplex</name>
    <name type="common">Herring worm</name>
    <dbReference type="NCBI Taxonomy" id="6269"/>
    <lineage>
        <taxon>Eukaryota</taxon>
        <taxon>Metazoa</taxon>
        <taxon>Ecdysozoa</taxon>
        <taxon>Nematoda</taxon>
        <taxon>Chromadorea</taxon>
        <taxon>Rhabditida</taxon>
        <taxon>Spirurina</taxon>
        <taxon>Ascaridomorpha</taxon>
        <taxon>Ascaridoidea</taxon>
        <taxon>Anisakidae</taxon>
        <taxon>Anisakis</taxon>
        <taxon>Anisakis simplex complex</taxon>
    </lineage>
</organism>
<evidence type="ECO:0000256" key="1">
    <source>
        <dbReference type="SAM" id="MobiDB-lite"/>
    </source>
</evidence>
<feature type="region of interest" description="Disordered" evidence="1">
    <location>
        <begin position="1"/>
        <end position="77"/>
    </location>
</feature>
<feature type="compositionally biased region" description="Basic and acidic residues" evidence="1">
    <location>
        <begin position="24"/>
        <end position="34"/>
    </location>
</feature>
<feature type="compositionally biased region" description="Basic and acidic residues" evidence="1">
    <location>
        <begin position="48"/>
        <end position="65"/>
    </location>
</feature>
<proteinExistence type="predicted"/>
<gene>
    <name evidence="2" type="ORF">ASIM_LOCUS9216</name>
</gene>
<dbReference type="AlphaFoldDB" id="A0A0M3JP80"/>
<dbReference type="EMBL" id="UYRR01027414">
    <property type="protein sequence ID" value="VDK37755.1"/>
    <property type="molecule type" value="Genomic_DNA"/>
</dbReference>
<feature type="compositionally biased region" description="Basic residues" evidence="1">
    <location>
        <begin position="66"/>
        <end position="77"/>
    </location>
</feature>
<keyword evidence="3" id="KW-1185">Reference proteome</keyword>
<evidence type="ECO:0000313" key="4">
    <source>
        <dbReference type="WBParaSite" id="ASIM_0000947301-mRNA-1"/>
    </source>
</evidence>
<evidence type="ECO:0000313" key="2">
    <source>
        <dbReference type="EMBL" id="VDK37755.1"/>
    </source>
</evidence>
<protein>
    <submittedName>
        <fullName evidence="2 4">Uncharacterized protein</fullName>
    </submittedName>
</protein>
<accession>A0A0M3JP80</accession>
<name>A0A0M3JP80_ANISI</name>
<reference evidence="4" key="1">
    <citation type="submission" date="2017-02" db="UniProtKB">
        <authorList>
            <consortium name="WormBaseParasite"/>
        </authorList>
    </citation>
    <scope>IDENTIFICATION</scope>
</reference>
<sequence length="77" mass="8848">MLANEGATPPSKATKSPHQTPSESSERPHAKSDDEQTAEELSKFSAELFREMKHADESKPLDYARLRKHKHKRLRKH</sequence>
<feature type="compositionally biased region" description="Polar residues" evidence="1">
    <location>
        <begin position="11"/>
        <end position="23"/>
    </location>
</feature>